<gene>
    <name evidence="2" type="ORF">ZOSMA_250G00090</name>
</gene>
<feature type="region of interest" description="Disordered" evidence="1">
    <location>
        <begin position="1"/>
        <end position="36"/>
    </location>
</feature>
<keyword evidence="3" id="KW-1185">Reference proteome</keyword>
<name>A0A0K9PG84_ZOSMR</name>
<dbReference type="Proteomes" id="UP000036987">
    <property type="component" value="Unassembled WGS sequence"/>
</dbReference>
<evidence type="ECO:0000313" key="3">
    <source>
        <dbReference type="Proteomes" id="UP000036987"/>
    </source>
</evidence>
<protein>
    <submittedName>
        <fullName evidence="2">Uncharacterized protein</fullName>
    </submittedName>
</protein>
<dbReference type="EMBL" id="LFYR01000867">
    <property type="protein sequence ID" value="KMZ67971.1"/>
    <property type="molecule type" value="Genomic_DNA"/>
</dbReference>
<dbReference type="AlphaFoldDB" id="A0A0K9PG84"/>
<evidence type="ECO:0000313" key="2">
    <source>
        <dbReference type="EMBL" id="KMZ67971.1"/>
    </source>
</evidence>
<reference evidence="3" key="1">
    <citation type="journal article" date="2016" name="Nature">
        <title>The genome of the seagrass Zostera marina reveals angiosperm adaptation to the sea.</title>
        <authorList>
            <person name="Olsen J.L."/>
            <person name="Rouze P."/>
            <person name="Verhelst B."/>
            <person name="Lin Y.-C."/>
            <person name="Bayer T."/>
            <person name="Collen J."/>
            <person name="Dattolo E."/>
            <person name="De Paoli E."/>
            <person name="Dittami S."/>
            <person name="Maumus F."/>
            <person name="Michel G."/>
            <person name="Kersting A."/>
            <person name="Lauritano C."/>
            <person name="Lohaus R."/>
            <person name="Toepel M."/>
            <person name="Tonon T."/>
            <person name="Vanneste K."/>
            <person name="Amirebrahimi M."/>
            <person name="Brakel J."/>
            <person name="Bostroem C."/>
            <person name="Chovatia M."/>
            <person name="Grimwood J."/>
            <person name="Jenkins J.W."/>
            <person name="Jueterbock A."/>
            <person name="Mraz A."/>
            <person name="Stam W.T."/>
            <person name="Tice H."/>
            <person name="Bornberg-Bauer E."/>
            <person name="Green P.J."/>
            <person name="Pearson G.A."/>
            <person name="Procaccini G."/>
            <person name="Duarte C.M."/>
            <person name="Schmutz J."/>
            <person name="Reusch T.B.H."/>
            <person name="Van de Peer Y."/>
        </authorList>
    </citation>
    <scope>NUCLEOTIDE SEQUENCE [LARGE SCALE GENOMIC DNA]</scope>
    <source>
        <strain evidence="3">cv. Finnish</strain>
    </source>
</reference>
<proteinExistence type="predicted"/>
<evidence type="ECO:0000256" key="1">
    <source>
        <dbReference type="SAM" id="MobiDB-lite"/>
    </source>
</evidence>
<organism evidence="2 3">
    <name type="scientific">Zostera marina</name>
    <name type="common">Eelgrass</name>
    <dbReference type="NCBI Taxonomy" id="29655"/>
    <lineage>
        <taxon>Eukaryota</taxon>
        <taxon>Viridiplantae</taxon>
        <taxon>Streptophyta</taxon>
        <taxon>Embryophyta</taxon>
        <taxon>Tracheophyta</taxon>
        <taxon>Spermatophyta</taxon>
        <taxon>Magnoliopsida</taxon>
        <taxon>Liliopsida</taxon>
        <taxon>Zosteraceae</taxon>
        <taxon>Zostera</taxon>
    </lineage>
</organism>
<comment type="caution">
    <text evidence="2">The sequence shown here is derived from an EMBL/GenBank/DDBJ whole genome shotgun (WGS) entry which is preliminary data.</text>
</comment>
<feature type="compositionally biased region" description="Basic and acidic residues" evidence="1">
    <location>
        <begin position="1"/>
        <end position="10"/>
    </location>
</feature>
<feature type="non-terminal residue" evidence="2">
    <location>
        <position position="1"/>
    </location>
</feature>
<accession>A0A0K9PG84</accession>
<sequence length="36" mass="4261">TRTRSIRPEQEPTEQQTLGFGKRQGETRLWSLRTES</sequence>
<dbReference type="OrthoDB" id="785209at2759"/>